<dbReference type="GO" id="GO:0008270">
    <property type="term" value="F:zinc ion binding"/>
    <property type="evidence" value="ECO:0007669"/>
    <property type="project" value="UniProtKB-KW"/>
</dbReference>
<feature type="domain" description="C2H2-type" evidence="10">
    <location>
        <begin position="99"/>
        <end position="126"/>
    </location>
</feature>
<dbReference type="GO" id="GO:0000785">
    <property type="term" value="C:chromatin"/>
    <property type="evidence" value="ECO:0007669"/>
    <property type="project" value="UniProtKB-ARBA"/>
</dbReference>
<dbReference type="KEGG" id="dpl:KGM_210422"/>
<dbReference type="FunFam" id="3.30.160.60:FF:002343">
    <property type="entry name" value="Zinc finger protein 33A"/>
    <property type="match status" value="1"/>
</dbReference>
<comment type="caution">
    <text evidence="9">Lacks conserved residue(s) required for the propagation of feature annotation.</text>
</comment>
<reference evidence="12 13" key="1">
    <citation type="journal article" date="2011" name="Cell">
        <title>The monarch butterfly genome yields insights into long-distance migration.</title>
        <authorList>
            <person name="Zhan S."/>
            <person name="Merlin C."/>
            <person name="Boore J.L."/>
            <person name="Reppert S.M."/>
        </authorList>
    </citation>
    <scope>NUCLEOTIDE SEQUENCE [LARGE SCALE GENOMIC DNA]</scope>
    <source>
        <strain evidence="12">F-2</strain>
    </source>
</reference>
<dbReference type="GO" id="GO:0040029">
    <property type="term" value="P:epigenetic regulation of gene expression"/>
    <property type="evidence" value="ECO:0007669"/>
    <property type="project" value="UniProtKB-ARBA"/>
</dbReference>
<sequence>MSLANIEIKPDDGLPDGICESCNDQLNNCIKFIDRCKKSDSILRNVCYNDIPSKSQTTDLNNVCIKLEVSEIDIQEKSSLQNNTSCDKVLSDSNNTNKQQCFTCGKVMSSKFRLKTHLATHATEKAYICSICKKSFSILQNLNVHLRTHTGEKPFSCSTCGKTFAQSSGLTAHKRKHTGLLPYQCVLCPRKFRTFGHLQYHIRQHTGEKKYECDVCSRAFITRSDLKQHVMTHRGDKPHICSICGMRLSRASNLKRHITYLHDKSKTFNCSQCPSKFMNKSELTKHEKKHQELKVPNSN</sequence>
<proteinExistence type="predicted"/>
<dbReference type="SUPFAM" id="SSF57716">
    <property type="entry name" value="Glucocorticoid receptor-like (DNA-binding domain)"/>
    <property type="match status" value="1"/>
</dbReference>
<accession>A0A212EZF7</accession>
<keyword evidence="7" id="KW-0539">Nucleus</keyword>
<feature type="domain" description="C2H2-type" evidence="10">
    <location>
        <begin position="239"/>
        <end position="267"/>
    </location>
</feature>
<feature type="domain" description="C2H2-type" evidence="10">
    <location>
        <begin position="155"/>
        <end position="182"/>
    </location>
</feature>
<protein>
    <submittedName>
        <fullName evidence="12">Zinc finger protein 135</fullName>
    </submittedName>
</protein>
<evidence type="ECO:0000259" key="10">
    <source>
        <dbReference type="PROSITE" id="PS50157"/>
    </source>
</evidence>
<evidence type="ECO:0000256" key="1">
    <source>
        <dbReference type="ARBA" id="ARBA00004123"/>
    </source>
</evidence>
<dbReference type="GO" id="GO:0003682">
    <property type="term" value="F:chromatin binding"/>
    <property type="evidence" value="ECO:0007669"/>
    <property type="project" value="UniProtKB-ARBA"/>
</dbReference>
<evidence type="ECO:0000256" key="4">
    <source>
        <dbReference type="ARBA" id="ARBA00022771"/>
    </source>
</evidence>
<feature type="domain" description="ZAD" evidence="11">
    <location>
        <begin position="1"/>
        <end position="46"/>
    </location>
</feature>
<evidence type="ECO:0000256" key="2">
    <source>
        <dbReference type="ARBA" id="ARBA00022723"/>
    </source>
</evidence>
<comment type="subcellular location">
    <subcellularLocation>
        <location evidence="1">Nucleus</location>
    </subcellularLocation>
</comment>
<feature type="domain" description="C2H2-type" evidence="10">
    <location>
        <begin position="268"/>
        <end position="295"/>
    </location>
</feature>
<dbReference type="PANTHER" id="PTHR16515:SF49">
    <property type="entry name" value="GASTRULA ZINC FINGER PROTEIN XLCGF49.1-LIKE-RELATED"/>
    <property type="match status" value="1"/>
</dbReference>
<dbReference type="EMBL" id="AGBW02011289">
    <property type="protein sequence ID" value="OWR46885.1"/>
    <property type="molecule type" value="Genomic_DNA"/>
</dbReference>
<feature type="domain" description="C2H2-type" evidence="10">
    <location>
        <begin position="211"/>
        <end position="238"/>
    </location>
</feature>
<dbReference type="PANTHER" id="PTHR16515">
    <property type="entry name" value="PR DOMAIN ZINC FINGER PROTEIN"/>
    <property type="match status" value="1"/>
</dbReference>
<organism evidence="12 13">
    <name type="scientific">Danaus plexippus plexippus</name>
    <dbReference type="NCBI Taxonomy" id="278856"/>
    <lineage>
        <taxon>Eukaryota</taxon>
        <taxon>Metazoa</taxon>
        <taxon>Ecdysozoa</taxon>
        <taxon>Arthropoda</taxon>
        <taxon>Hexapoda</taxon>
        <taxon>Insecta</taxon>
        <taxon>Pterygota</taxon>
        <taxon>Neoptera</taxon>
        <taxon>Endopterygota</taxon>
        <taxon>Lepidoptera</taxon>
        <taxon>Glossata</taxon>
        <taxon>Ditrysia</taxon>
        <taxon>Papilionoidea</taxon>
        <taxon>Nymphalidae</taxon>
        <taxon>Danainae</taxon>
        <taxon>Danaini</taxon>
        <taxon>Danaina</taxon>
        <taxon>Danaus</taxon>
        <taxon>Danaus</taxon>
    </lineage>
</organism>
<evidence type="ECO:0000256" key="8">
    <source>
        <dbReference type="PROSITE-ProRule" id="PRU00042"/>
    </source>
</evidence>
<dbReference type="FunFam" id="3.30.160.60:FF:000110">
    <property type="entry name" value="Zinc finger protein-like"/>
    <property type="match status" value="1"/>
</dbReference>
<evidence type="ECO:0000313" key="13">
    <source>
        <dbReference type="Proteomes" id="UP000007151"/>
    </source>
</evidence>
<evidence type="ECO:0000256" key="5">
    <source>
        <dbReference type="ARBA" id="ARBA00022833"/>
    </source>
</evidence>
<dbReference type="InterPro" id="IPR036236">
    <property type="entry name" value="Znf_C2H2_sf"/>
</dbReference>
<dbReference type="GO" id="GO:0006355">
    <property type="term" value="P:regulation of DNA-templated transcription"/>
    <property type="evidence" value="ECO:0007669"/>
    <property type="project" value="UniProtKB-ARBA"/>
</dbReference>
<dbReference type="GO" id="GO:0005634">
    <property type="term" value="C:nucleus"/>
    <property type="evidence" value="ECO:0007669"/>
    <property type="project" value="UniProtKB-SubCell"/>
</dbReference>
<feature type="domain" description="C2H2-type" evidence="10">
    <location>
        <begin position="183"/>
        <end position="210"/>
    </location>
</feature>
<keyword evidence="5" id="KW-0862">Zinc</keyword>
<dbReference type="FunFam" id="3.30.160.60:FF:000690">
    <property type="entry name" value="Zinc finger protein 354C"/>
    <property type="match status" value="1"/>
</dbReference>
<dbReference type="GO" id="GO:0043565">
    <property type="term" value="F:sequence-specific DNA binding"/>
    <property type="evidence" value="ECO:0007669"/>
    <property type="project" value="UniProtKB-ARBA"/>
</dbReference>
<dbReference type="Pfam" id="PF00096">
    <property type="entry name" value="zf-C2H2"/>
    <property type="match status" value="5"/>
</dbReference>
<keyword evidence="2" id="KW-0479">Metal-binding</keyword>
<dbReference type="SUPFAM" id="SSF57667">
    <property type="entry name" value="beta-beta-alpha zinc fingers"/>
    <property type="match status" value="4"/>
</dbReference>
<keyword evidence="4 8" id="KW-0863">Zinc-finger</keyword>
<dbReference type="PROSITE" id="PS50157">
    <property type="entry name" value="ZINC_FINGER_C2H2_2"/>
    <property type="match status" value="7"/>
</dbReference>
<dbReference type="Gene3D" id="3.30.160.60">
    <property type="entry name" value="Classic Zinc Finger"/>
    <property type="match status" value="6"/>
</dbReference>
<feature type="domain" description="C2H2-type" evidence="10">
    <location>
        <begin position="127"/>
        <end position="154"/>
    </location>
</feature>
<evidence type="ECO:0000259" key="11">
    <source>
        <dbReference type="PROSITE" id="PS51915"/>
    </source>
</evidence>
<dbReference type="FunFam" id="3.30.160.60:FF:000446">
    <property type="entry name" value="Zinc finger protein"/>
    <property type="match status" value="1"/>
</dbReference>
<dbReference type="InterPro" id="IPR050331">
    <property type="entry name" value="Zinc_finger"/>
</dbReference>
<evidence type="ECO:0000313" key="12">
    <source>
        <dbReference type="EMBL" id="OWR46885.1"/>
    </source>
</evidence>
<dbReference type="InterPro" id="IPR013087">
    <property type="entry name" value="Znf_C2H2_type"/>
</dbReference>
<evidence type="ECO:0000256" key="3">
    <source>
        <dbReference type="ARBA" id="ARBA00022737"/>
    </source>
</evidence>
<dbReference type="PROSITE" id="PS51915">
    <property type="entry name" value="ZAD"/>
    <property type="match status" value="1"/>
</dbReference>
<evidence type="ECO:0000256" key="9">
    <source>
        <dbReference type="PROSITE-ProRule" id="PRU01263"/>
    </source>
</evidence>
<gene>
    <name evidence="12" type="ORF">KGM_210422</name>
</gene>
<dbReference type="InterPro" id="IPR012934">
    <property type="entry name" value="Znf_AD"/>
</dbReference>
<dbReference type="PROSITE" id="PS00028">
    <property type="entry name" value="ZINC_FINGER_C2H2_1"/>
    <property type="match status" value="7"/>
</dbReference>
<comment type="caution">
    <text evidence="12">The sequence shown here is derived from an EMBL/GenBank/DDBJ whole genome shotgun (WGS) entry which is preliminary data.</text>
</comment>
<evidence type="ECO:0000256" key="7">
    <source>
        <dbReference type="ARBA" id="ARBA00023242"/>
    </source>
</evidence>
<keyword evidence="6" id="KW-0238">DNA-binding</keyword>
<keyword evidence="13" id="KW-1185">Reference proteome</keyword>
<dbReference type="eggNOG" id="KOG1721">
    <property type="taxonomic scope" value="Eukaryota"/>
</dbReference>
<dbReference type="AlphaFoldDB" id="A0A212EZF7"/>
<dbReference type="SMART" id="SM00355">
    <property type="entry name" value="ZnF_C2H2"/>
    <property type="match status" value="7"/>
</dbReference>
<dbReference type="Pfam" id="PF13912">
    <property type="entry name" value="zf-C2H2_6"/>
    <property type="match status" value="1"/>
</dbReference>
<evidence type="ECO:0000256" key="6">
    <source>
        <dbReference type="ARBA" id="ARBA00023125"/>
    </source>
</evidence>
<dbReference type="InParanoid" id="A0A212EZF7"/>
<dbReference type="Proteomes" id="UP000007151">
    <property type="component" value="Unassembled WGS sequence"/>
</dbReference>
<keyword evidence="3" id="KW-0677">Repeat</keyword>
<dbReference type="Pfam" id="PF07776">
    <property type="entry name" value="zf-AD"/>
    <property type="match status" value="1"/>
</dbReference>
<name>A0A212EZF7_DANPL</name>